<dbReference type="Proteomes" id="UP000576087">
    <property type="component" value="Unassembled WGS sequence"/>
</dbReference>
<keyword evidence="1 3" id="KW-0732">Signal</keyword>
<dbReference type="GO" id="GO:0003993">
    <property type="term" value="F:acid phosphatase activity"/>
    <property type="evidence" value="ECO:0007669"/>
    <property type="project" value="InterPro"/>
</dbReference>
<dbReference type="EMBL" id="JACIGW010000001">
    <property type="protein sequence ID" value="MBB4346923.1"/>
    <property type="molecule type" value="Genomic_DNA"/>
</dbReference>
<sequence>MSVSIRFRGATALLTVLLLSPSIVLAETRAAPYVDTGASNKRGDACFATKDTNAAVHVLSGFLEVWTPRSAFVDAGVEAPAKGNCPAISKSDWDGIPYSATDGTIVNQALHRANIDYVVKITRGRTAEQALASYLDDRRGKNASIVDGLGPLADAWREGARQTTTITDVAADATTVKHDDDGNNRGLGSKPDEKAKTAANPDLGLAVDFINMASEEASTEPAKRYFKYARPYRWSNDVVVLPTLEPAKSQKPAEDGGFPSGHTAEAWRDAIAMAYLVPQRYQEMLTRAAVMGDNRIIAGMHSPFDVIGGRVLATAQVTYNLNRSQNADLKKQAYDQAQTWLSAKVGVESASELARFAQSQPVSSDRFADRAVNAALIEKTTTYGLPAIHPIDQPARVPEGAEVLLETRLPYLDADQRRDVLRTTEIRSGFAVLDDEEGYGRLNLFAAADGYGAFDAMTTVTMTAGKGGFNEIDTWKNDISGKGGLTKRGDGTLGLSGTNTYGGGTMVEAGLLVASSQSALGTGNLEIAGGEVVMAAQQPVLLGGTFRQADAGQLTLVVEGGKPVVVIKGAAQLGGSLVLRMTEDNLPKAGESIQLIKAGSLSGTFSKVEINGVEGNVEYTPDDVILTVGK</sequence>
<name>A0A7W6Y0V0_9HYPH</name>
<dbReference type="Pfam" id="PF01569">
    <property type="entry name" value="PAP2"/>
    <property type="match status" value="1"/>
</dbReference>
<dbReference type="PANTHER" id="PTHR14969:SF60">
    <property type="entry name" value="NON-SPECIFIC ACID PHOSPHATASE"/>
    <property type="match status" value="1"/>
</dbReference>
<dbReference type="PANTHER" id="PTHR14969">
    <property type="entry name" value="SPHINGOSINE-1-PHOSPHATE PHOSPHOHYDROLASE"/>
    <property type="match status" value="1"/>
</dbReference>
<dbReference type="InterPro" id="IPR036938">
    <property type="entry name" value="PAP2/HPO_sf"/>
</dbReference>
<reference evidence="8 9" key="1">
    <citation type="submission" date="2020-08" db="EMBL/GenBank/DDBJ databases">
        <title>Genomic Encyclopedia of Type Strains, Phase IV (KMG-V): Genome sequencing to study the core and pangenomes of soil and plant-associated prokaryotes.</title>
        <authorList>
            <person name="Whitman W."/>
        </authorList>
    </citation>
    <scope>NUCLEOTIDE SEQUENCE [LARGE SCALE GENOMIC DNA]</scope>
    <source>
        <strain evidence="6 9">SEMIA 444</strain>
        <strain evidence="5 8">SEMIA 448</strain>
        <strain evidence="7 10">SEMIA 452</strain>
    </source>
</reference>
<dbReference type="SMART" id="SM00014">
    <property type="entry name" value="acidPPc"/>
    <property type="match status" value="1"/>
</dbReference>
<accession>A0A7W6Y0V0</accession>
<evidence type="ECO:0000256" key="3">
    <source>
        <dbReference type="SAM" id="SignalP"/>
    </source>
</evidence>
<evidence type="ECO:0000256" key="1">
    <source>
        <dbReference type="ARBA" id="ARBA00022729"/>
    </source>
</evidence>
<dbReference type="InterPro" id="IPR013425">
    <property type="entry name" value="Autotrns_rpt"/>
</dbReference>
<keyword evidence="9" id="KW-1185">Reference proteome</keyword>
<evidence type="ECO:0000313" key="5">
    <source>
        <dbReference type="EMBL" id="MBB4346923.1"/>
    </source>
</evidence>
<dbReference type="CDD" id="cd03397">
    <property type="entry name" value="PAP2_acid_phosphatase"/>
    <property type="match status" value="1"/>
</dbReference>
<feature type="chain" id="PRO_5036214478" evidence="3">
    <location>
        <begin position="27"/>
        <end position="630"/>
    </location>
</feature>
<organism evidence="7 10">
    <name type="scientific">Aliirhizobium cellulosilyticum</name>
    <dbReference type="NCBI Taxonomy" id="393664"/>
    <lineage>
        <taxon>Bacteria</taxon>
        <taxon>Pseudomonadati</taxon>
        <taxon>Pseudomonadota</taxon>
        <taxon>Alphaproteobacteria</taxon>
        <taxon>Hyphomicrobiales</taxon>
        <taxon>Rhizobiaceae</taxon>
        <taxon>Aliirhizobium</taxon>
    </lineage>
</organism>
<proteinExistence type="predicted"/>
<protein>
    <submittedName>
        <fullName evidence="7">Autotransporter-associated beta strand protein</fullName>
    </submittedName>
</protein>
<dbReference type="Proteomes" id="UP000520770">
    <property type="component" value="Unassembled WGS sequence"/>
</dbReference>
<gene>
    <name evidence="6" type="ORF">GGE31_001154</name>
    <name evidence="5" type="ORF">GGE33_000631</name>
    <name evidence="7" type="ORF">GGE35_001153</name>
</gene>
<evidence type="ECO:0000313" key="6">
    <source>
        <dbReference type="EMBL" id="MBB4410683.1"/>
    </source>
</evidence>
<dbReference type="SUPFAM" id="SSF48317">
    <property type="entry name" value="Acid phosphatase/Vanadium-dependent haloperoxidase"/>
    <property type="match status" value="1"/>
</dbReference>
<feature type="region of interest" description="Disordered" evidence="2">
    <location>
        <begin position="175"/>
        <end position="197"/>
    </location>
</feature>
<feature type="domain" description="Phosphatidic acid phosphatase type 2/haloperoxidase" evidence="4">
    <location>
        <begin position="203"/>
        <end position="321"/>
    </location>
</feature>
<dbReference type="GO" id="GO:0030288">
    <property type="term" value="C:outer membrane-bounded periplasmic space"/>
    <property type="evidence" value="ECO:0007669"/>
    <property type="project" value="InterPro"/>
</dbReference>
<dbReference type="RefSeq" id="WP_183821193.1">
    <property type="nucleotide sequence ID" value="NZ_JACIGW010000001.1"/>
</dbReference>
<dbReference type="Gene3D" id="1.20.144.10">
    <property type="entry name" value="Phosphatidic acid phosphatase type 2/haloperoxidase"/>
    <property type="match status" value="1"/>
</dbReference>
<dbReference type="InterPro" id="IPR001011">
    <property type="entry name" value="Acid_Pase_classA_bac"/>
</dbReference>
<evidence type="ECO:0000313" key="9">
    <source>
        <dbReference type="Proteomes" id="UP000524535"/>
    </source>
</evidence>
<dbReference type="InterPro" id="IPR011050">
    <property type="entry name" value="Pectin_lyase_fold/virulence"/>
</dbReference>
<evidence type="ECO:0000313" key="10">
    <source>
        <dbReference type="Proteomes" id="UP000576087"/>
    </source>
</evidence>
<dbReference type="Pfam" id="PF12951">
    <property type="entry name" value="PATR"/>
    <property type="match status" value="1"/>
</dbReference>
<dbReference type="EMBL" id="JACIGY010000001">
    <property type="protein sequence ID" value="MBB4410683.1"/>
    <property type="molecule type" value="Genomic_DNA"/>
</dbReference>
<evidence type="ECO:0000313" key="8">
    <source>
        <dbReference type="Proteomes" id="UP000520770"/>
    </source>
</evidence>
<dbReference type="Proteomes" id="UP000524535">
    <property type="component" value="Unassembled WGS sequence"/>
</dbReference>
<dbReference type="SUPFAM" id="SSF51126">
    <property type="entry name" value="Pectin lyase-like"/>
    <property type="match status" value="1"/>
</dbReference>
<comment type="caution">
    <text evidence="7">The sequence shown here is derived from an EMBL/GenBank/DDBJ whole genome shotgun (WGS) entry which is preliminary data.</text>
</comment>
<evidence type="ECO:0000259" key="4">
    <source>
        <dbReference type="SMART" id="SM00014"/>
    </source>
</evidence>
<evidence type="ECO:0000313" key="7">
    <source>
        <dbReference type="EMBL" id="MBB4445371.1"/>
    </source>
</evidence>
<dbReference type="InterPro" id="IPR000326">
    <property type="entry name" value="PAP2/HPO"/>
</dbReference>
<evidence type="ECO:0000256" key="2">
    <source>
        <dbReference type="SAM" id="MobiDB-lite"/>
    </source>
</evidence>
<feature type="signal peptide" evidence="3">
    <location>
        <begin position="1"/>
        <end position="26"/>
    </location>
</feature>
<dbReference type="NCBIfam" id="TIGR02601">
    <property type="entry name" value="autotrns_rpt"/>
    <property type="match status" value="1"/>
</dbReference>
<dbReference type="EMBL" id="JACIHM010000001">
    <property type="protein sequence ID" value="MBB4445371.1"/>
    <property type="molecule type" value="Genomic_DNA"/>
</dbReference>
<dbReference type="AlphaFoldDB" id="A0A7W6Y0V0"/>